<organism evidence="1 2">
    <name type="scientific">Lynx pardinus</name>
    <name type="common">Iberian lynx</name>
    <name type="synonym">Felis pardina</name>
    <dbReference type="NCBI Taxonomy" id="191816"/>
    <lineage>
        <taxon>Eukaryota</taxon>
        <taxon>Metazoa</taxon>
        <taxon>Chordata</taxon>
        <taxon>Craniata</taxon>
        <taxon>Vertebrata</taxon>
        <taxon>Euteleostomi</taxon>
        <taxon>Mammalia</taxon>
        <taxon>Eutheria</taxon>
        <taxon>Laurasiatheria</taxon>
        <taxon>Carnivora</taxon>
        <taxon>Feliformia</taxon>
        <taxon>Felidae</taxon>
        <taxon>Felinae</taxon>
        <taxon>Lynx</taxon>
    </lineage>
</organism>
<dbReference type="Proteomes" id="UP000386466">
    <property type="component" value="Unassembled WGS sequence"/>
</dbReference>
<evidence type="ECO:0000313" key="2">
    <source>
        <dbReference type="Proteomes" id="UP000386466"/>
    </source>
</evidence>
<name>A0A485NSN1_LYNPA</name>
<proteinExistence type="predicted"/>
<reference evidence="1 2" key="1">
    <citation type="submission" date="2019-01" db="EMBL/GenBank/DDBJ databases">
        <authorList>
            <person name="Alioto T."/>
            <person name="Alioto T."/>
        </authorList>
    </citation>
    <scope>NUCLEOTIDE SEQUENCE [LARGE SCALE GENOMIC DNA]</scope>
</reference>
<dbReference type="AlphaFoldDB" id="A0A485NSN1"/>
<sequence>MPAPRPRPSRLRPAPLPSLALALLRPWDWQRRVPPLRRPGPAWASPLSPDRRFQRSLLARDSRASSRA</sequence>
<dbReference type="EMBL" id="CAAGRJ010019882">
    <property type="protein sequence ID" value="VFV34646.1"/>
    <property type="molecule type" value="Genomic_DNA"/>
</dbReference>
<gene>
    <name evidence="1" type="ORF">LYPA_23C003942</name>
</gene>
<keyword evidence="2" id="KW-1185">Reference proteome</keyword>
<feature type="non-terminal residue" evidence="1">
    <location>
        <position position="68"/>
    </location>
</feature>
<evidence type="ECO:0000313" key="1">
    <source>
        <dbReference type="EMBL" id="VFV34646.1"/>
    </source>
</evidence>
<protein>
    <submittedName>
        <fullName evidence="1">Uncharacterized protein</fullName>
    </submittedName>
</protein>
<accession>A0A485NSN1</accession>